<dbReference type="CDD" id="cd03445">
    <property type="entry name" value="Thioesterase_II_repeat2"/>
    <property type="match status" value="1"/>
</dbReference>
<dbReference type="OrthoDB" id="68328at2759"/>
<reference evidence="3 4" key="1">
    <citation type="submission" date="2018-06" db="EMBL/GenBank/DDBJ databases">
        <title>Whole genome sequencing of Candida tropicalis (genome annotated by CSBL at Korea University).</title>
        <authorList>
            <person name="Ahn J."/>
        </authorList>
    </citation>
    <scope>NUCLEOTIDE SEQUENCE [LARGE SCALE GENOMIC DNA]</scope>
    <source>
        <strain evidence="3 4">ATCC 20962</strain>
    </source>
</reference>
<keyword evidence="4" id="KW-1185">Reference proteome</keyword>
<dbReference type="PANTHER" id="PTHR11066:SF34">
    <property type="entry name" value="ACYL-COENZYME A THIOESTERASE 8"/>
    <property type="match status" value="1"/>
</dbReference>
<dbReference type="InterPro" id="IPR003703">
    <property type="entry name" value="Acyl_CoA_thio"/>
</dbReference>
<dbReference type="GO" id="GO:0047617">
    <property type="term" value="F:fatty acyl-CoA hydrolase activity"/>
    <property type="evidence" value="ECO:0007669"/>
    <property type="project" value="InterPro"/>
</dbReference>
<dbReference type="Pfam" id="PF20789">
    <property type="entry name" value="4HBT_3C"/>
    <property type="match status" value="1"/>
</dbReference>
<dbReference type="EMBL" id="QLNQ01000001">
    <property type="protein sequence ID" value="RCK67463.1"/>
    <property type="molecule type" value="Genomic_DNA"/>
</dbReference>
<evidence type="ECO:0000259" key="2">
    <source>
        <dbReference type="Pfam" id="PF20789"/>
    </source>
</evidence>
<dbReference type="GO" id="GO:0006637">
    <property type="term" value="P:acyl-CoA metabolic process"/>
    <property type="evidence" value="ECO:0007669"/>
    <property type="project" value="InterPro"/>
</dbReference>
<proteinExistence type="inferred from homology"/>
<comment type="similarity">
    <text evidence="1">Belongs to the C/M/P thioester hydrolase family.</text>
</comment>
<feature type="domain" description="Acyl-CoA thioesterase-like C-terminal" evidence="2">
    <location>
        <begin position="241"/>
        <end position="367"/>
    </location>
</feature>
<accession>A0A367YNK1</accession>
<dbReference type="InterPro" id="IPR029069">
    <property type="entry name" value="HotDog_dom_sf"/>
</dbReference>
<dbReference type="SUPFAM" id="SSF54637">
    <property type="entry name" value="Thioesterase/thiol ester dehydrase-isomerase"/>
    <property type="match status" value="2"/>
</dbReference>
<comment type="caution">
    <text evidence="3">The sequence shown here is derived from an EMBL/GenBank/DDBJ whole genome shotgun (WGS) entry which is preliminary data.</text>
</comment>
<organism evidence="3 4">
    <name type="scientific">Candida viswanathii</name>
    <dbReference type="NCBI Taxonomy" id="5486"/>
    <lineage>
        <taxon>Eukaryota</taxon>
        <taxon>Fungi</taxon>
        <taxon>Dikarya</taxon>
        <taxon>Ascomycota</taxon>
        <taxon>Saccharomycotina</taxon>
        <taxon>Pichiomycetes</taxon>
        <taxon>Debaryomycetaceae</taxon>
        <taxon>Candida/Lodderomyces clade</taxon>
        <taxon>Candida</taxon>
    </lineage>
</organism>
<keyword evidence="3" id="KW-0378">Hydrolase</keyword>
<dbReference type="CDD" id="cd03444">
    <property type="entry name" value="Thioesterase_II_repeat1"/>
    <property type="match status" value="1"/>
</dbReference>
<evidence type="ECO:0000256" key="1">
    <source>
        <dbReference type="ARBA" id="ARBA00006538"/>
    </source>
</evidence>
<protein>
    <submittedName>
        <fullName evidence="3">Peroxisomal acyl-coenzyme A thioester hydrolase 1</fullName>
    </submittedName>
</protein>
<evidence type="ECO:0000313" key="3">
    <source>
        <dbReference type="EMBL" id="RCK67463.1"/>
    </source>
</evidence>
<dbReference type="Proteomes" id="UP000253472">
    <property type="component" value="Unassembled WGS sequence"/>
</dbReference>
<dbReference type="AlphaFoldDB" id="A0A367YNK1"/>
<dbReference type="PANTHER" id="PTHR11066">
    <property type="entry name" value="ACYL-COA THIOESTERASE"/>
    <property type="match status" value="1"/>
</dbReference>
<dbReference type="Gene3D" id="2.40.160.210">
    <property type="entry name" value="Acyl-CoA thioesterase, double hotdog domain"/>
    <property type="match status" value="1"/>
</dbReference>
<dbReference type="InterPro" id="IPR042171">
    <property type="entry name" value="Acyl-CoA_hotdog"/>
</dbReference>
<sequence length="383" mass="43550">MLTLTAGPNPLPDFEEALRVIKVDDTHYVGAHSLRLPVKGGRGVYGGHMIAQSLLVGIESTRDDKTNKVFIPDSYHLYFIGAGNAKIPMNYTVEKLYDDENVSKRFIIAEQKGRHRLTCLVTLRRPGTKPFHDSDNLDISIPVPKIQLKHPDPDKLHQVQHTDFIRNAFGKELMDYRECPEENELYAAERWLTVFTGIRNQPKPGASLETVVEELPDAQGQMHTVEKSILRPKDSQSFKDPIYNFVGLADLSDSAFLTTMARILHIPWAPSIEIDDTYDPARDATYIMRSTLNAAHIFHYNAMSLDHHIYFHNEDYTSDDGSGFDICKDWLAFTYQMKRLSNNRTLVRGFLFNEKHKCIATVVQEGLTIMQNGVGRTADKSRL</sequence>
<dbReference type="GO" id="GO:0009062">
    <property type="term" value="P:fatty acid catabolic process"/>
    <property type="evidence" value="ECO:0007669"/>
    <property type="project" value="TreeGrafter"/>
</dbReference>
<name>A0A367YNK1_9ASCO</name>
<dbReference type="InterPro" id="IPR049450">
    <property type="entry name" value="ACOT8-like_C"/>
</dbReference>
<dbReference type="GO" id="GO:0005782">
    <property type="term" value="C:peroxisomal matrix"/>
    <property type="evidence" value="ECO:0007669"/>
    <property type="project" value="UniProtKB-SubCell"/>
</dbReference>
<dbReference type="STRING" id="5486.A0A367YNK1"/>
<gene>
    <name evidence="3" type="primary">TES1_0</name>
    <name evidence="3" type="ORF">Cantr_02988</name>
</gene>
<evidence type="ECO:0000313" key="4">
    <source>
        <dbReference type="Proteomes" id="UP000253472"/>
    </source>
</evidence>